<feature type="region of interest" description="Disordered" evidence="1">
    <location>
        <begin position="22"/>
        <end position="55"/>
    </location>
</feature>
<comment type="caution">
    <text evidence="2">The sequence shown here is derived from an EMBL/GenBank/DDBJ whole genome shotgun (WGS) entry which is preliminary data.</text>
</comment>
<name>A0A5M3W5Z7_9ACTN</name>
<feature type="compositionally biased region" description="Basic residues" evidence="1">
    <location>
        <begin position="34"/>
        <end position="46"/>
    </location>
</feature>
<accession>A0A5M3W5Z7</accession>
<proteinExistence type="predicted"/>
<reference evidence="2 3" key="1">
    <citation type="submission" date="2019-10" db="EMBL/GenBank/DDBJ databases">
        <title>Whole genome shotgun sequence of Acrocarpospora corrugata NBRC 13972.</title>
        <authorList>
            <person name="Ichikawa N."/>
            <person name="Kimura A."/>
            <person name="Kitahashi Y."/>
            <person name="Komaki H."/>
            <person name="Oguchi A."/>
        </authorList>
    </citation>
    <scope>NUCLEOTIDE SEQUENCE [LARGE SCALE GENOMIC DNA]</scope>
    <source>
        <strain evidence="2 3">NBRC 13972</strain>
    </source>
</reference>
<evidence type="ECO:0000313" key="3">
    <source>
        <dbReference type="Proteomes" id="UP000334990"/>
    </source>
</evidence>
<organism evidence="2 3">
    <name type="scientific">Acrocarpospora corrugata</name>
    <dbReference type="NCBI Taxonomy" id="35763"/>
    <lineage>
        <taxon>Bacteria</taxon>
        <taxon>Bacillati</taxon>
        <taxon>Actinomycetota</taxon>
        <taxon>Actinomycetes</taxon>
        <taxon>Streptosporangiales</taxon>
        <taxon>Streptosporangiaceae</taxon>
        <taxon>Acrocarpospora</taxon>
    </lineage>
</organism>
<evidence type="ECO:0000313" key="2">
    <source>
        <dbReference type="EMBL" id="GES04176.1"/>
    </source>
</evidence>
<sequence length="55" mass="6343">MGPELHYQLIINRVAELQEEATSHRRAREAQASRKAHQRSASRRLRAGLSKFRSS</sequence>
<dbReference type="RefSeq" id="WP_155340292.1">
    <property type="nucleotide sequence ID" value="NZ_BAAABN010000093.1"/>
</dbReference>
<keyword evidence="3" id="KW-1185">Reference proteome</keyword>
<dbReference type="AlphaFoldDB" id="A0A5M3W5Z7"/>
<gene>
    <name evidence="2" type="ORF">Acor_62430</name>
</gene>
<dbReference type="EMBL" id="BLAD01000078">
    <property type="protein sequence ID" value="GES04176.1"/>
    <property type="molecule type" value="Genomic_DNA"/>
</dbReference>
<protein>
    <submittedName>
        <fullName evidence="2">Uncharacterized protein</fullName>
    </submittedName>
</protein>
<dbReference type="OrthoDB" id="3544491at2"/>
<dbReference type="Proteomes" id="UP000334990">
    <property type="component" value="Unassembled WGS sequence"/>
</dbReference>
<evidence type="ECO:0000256" key="1">
    <source>
        <dbReference type="SAM" id="MobiDB-lite"/>
    </source>
</evidence>